<protein>
    <submittedName>
        <fullName evidence="2">CoA transferase</fullName>
    </submittedName>
</protein>
<sequence>METSVAASPPGEREGMGSAMALAGTTVVDISNFLAAPLASMFLADFGADVIKVERPGAGDEVRRWGEVRNGVGLYYKAVNRGKKSVTADLRTPFGVDVVKRLVAKADILVENYRTGTLEKWGLAPEVLMEINPGLIVLRVTGFGQTGPNSRRPGFGTIAEAYAGYVYISGEPQGPPLLPGFGLADSTTGLMAAYLASIALHEKRRSGRGQVIDLALYETLLTLLGPQVVNYDQLGIIQERAGSRLPFTAPRNIYRTRDGKFISVGGSAQSIFERICQALEIPDLPKDPRFADNRARLKNVDALDAALQEAIGRFDRDQLMHRFVELEAAISPVNNVEDVINDEHVRARENIVALHDEELGGPLRMQNVVGKLSRTPGAIRHTGPRLGEHNREVLVDLLGFTPAEVESQGIALGASRATANR</sequence>
<name>A0A7X6I5I4_9BURK</name>
<keyword evidence="3" id="KW-1185">Reference proteome</keyword>
<dbReference type="InterPro" id="IPR050483">
    <property type="entry name" value="CoA-transferase_III_domain"/>
</dbReference>
<dbReference type="InterPro" id="IPR023606">
    <property type="entry name" value="CoA-Trfase_III_dom_1_sf"/>
</dbReference>
<dbReference type="PANTHER" id="PTHR48207:SF3">
    <property type="entry name" value="SUCCINATE--HYDROXYMETHYLGLUTARATE COA-TRANSFERASE"/>
    <property type="match status" value="1"/>
</dbReference>
<dbReference type="Gene3D" id="3.30.1540.10">
    <property type="entry name" value="formyl-coa transferase, domain 3"/>
    <property type="match status" value="1"/>
</dbReference>
<dbReference type="Gene3D" id="3.40.50.10540">
    <property type="entry name" value="Crotonobetainyl-coa:carnitine coa-transferase, domain 1"/>
    <property type="match status" value="1"/>
</dbReference>
<evidence type="ECO:0000256" key="1">
    <source>
        <dbReference type="ARBA" id="ARBA00022679"/>
    </source>
</evidence>
<dbReference type="PANTHER" id="PTHR48207">
    <property type="entry name" value="SUCCINATE--HYDROXYMETHYLGLUTARATE COA-TRANSFERASE"/>
    <property type="match status" value="1"/>
</dbReference>
<accession>A0A7X6I5I4</accession>
<comment type="caution">
    <text evidence="2">The sequence shown here is derived from an EMBL/GenBank/DDBJ whole genome shotgun (WGS) entry which is preliminary data.</text>
</comment>
<dbReference type="InterPro" id="IPR003673">
    <property type="entry name" value="CoA-Trfase_fam_III"/>
</dbReference>
<evidence type="ECO:0000313" key="2">
    <source>
        <dbReference type="EMBL" id="NKE65396.1"/>
    </source>
</evidence>
<dbReference type="GO" id="GO:0008410">
    <property type="term" value="F:CoA-transferase activity"/>
    <property type="evidence" value="ECO:0007669"/>
    <property type="project" value="TreeGrafter"/>
</dbReference>
<organism evidence="2 3">
    <name type="scientific">Ramlibacter lithotrophicus</name>
    <dbReference type="NCBI Taxonomy" id="2606681"/>
    <lineage>
        <taxon>Bacteria</taxon>
        <taxon>Pseudomonadati</taxon>
        <taxon>Pseudomonadota</taxon>
        <taxon>Betaproteobacteria</taxon>
        <taxon>Burkholderiales</taxon>
        <taxon>Comamonadaceae</taxon>
        <taxon>Ramlibacter</taxon>
    </lineage>
</organism>
<dbReference type="Proteomes" id="UP000521868">
    <property type="component" value="Unassembled WGS sequence"/>
</dbReference>
<evidence type="ECO:0000313" key="3">
    <source>
        <dbReference type="Proteomes" id="UP000521868"/>
    </source>
</evidence>
<keyword evidence="1 2" id="KW-0808">Transferase</keyword>
<dbReference type="EMBL" id="VTOX01000002">
    <property type="protein sequence ID" value="NKE65396.1"/>
    <property type="molecule type" value="Genomic_DNA"/>
</dbReference>
<proteinExistence type="predicted"/>
<dbReference type="InterPro" id="IPR044855">
    <property type="entry name" value="CoA-Trfase_III_dom3_sf"/>
</dbReference>
<gene>
    <name evidence="2" type="ORF">RAMLITH_06145</name>
</gene>
<reference evidence="2 3" key="1">
    <citation type="journal article" date="2020" name="Nature">
        <title>Bacterial chemolithoautotrophy via manganese oxidation.</title>
        <authorList>
            <person name="Yu H."/>
            <person name="Leadbetter J.R."/>
        </authorList>
    </citation>
    <scope>NUCLEOTIDE SEQUENCE [LARGE SCALE GENOMIC DNA]</scope>
    <source>
        <strain evidence="2 3">RBP-1</strain>
    </source>
</reference>
<dbReference type="Pfam" id="PF02515">
    <property type="entry name" value="CoA_transf_3"/>
    <property type="match status" value="1"/>
</dbReference>
<dbReference type="AlphaFoldDB" id="A0A7X6I5I4"/>
<dbReference type="SUPFAM" id="SSF89796">
    <property type="entry name" value="CoA-transferase family III (CaiB/BaiF)"/>
    <property type="match status" value="1"/>
</dbReference>